<organism evidence="2 3">
    <name type="scientific">Hoeflea poritis</name>
    <dbReference type="NCBI Taxonomy" id="2993659"/>
    <lineage>
        <taxon>Bacteria</taxon>
        <taxon>Pseudomonadati</taxon>
        <taxon>Pseudomonadota</taxon>
        <taxon>Alphaproteobacteria</taxon>
        <taxon>Hyphomicrobiales</taxon>
        <taxon>Rhizobiaceae</taxon>
        <taxon>Hoeflea</taxon>
    </lineage>
</organism>
<proteinExistence type="predicted"/>
<reference evidence="2" key="1">
    <citation type="submission" date="2022-11" db="EMBL/GenBank/DDBJ databases">
        <title>Hoeflea poritis sp. nov., isolated from scleractinian coral Porites lutea.</title>
        <authorList>
            <person name="Zhang G."/>
            <person name="Wei Q."/>
            <person name="Cai L."/>
        </authorList>
    </citation>
    <scope>NUCLEOTIDE SEQUENCE</scope>
    <source>
        <strain evidence="2">E7-10</strain>
    </source>
</reference>
<dbReference type="RefSeq" id="WP_271091948.1">
    <property type="nucleotide sequence ID" value="NZ_JAPJZH010000018.1"/>
</dbReference>
<dbReference type="InterPro" id="IPR006860">
    <property type="entry name" value="FecR"/>
</dbReference>
<dbReference type="PROSITE" id="PS51318">
    <property type="entry name" value="TAT"/>
    <property type="match status" value="1"/>
</dbReference>
<sequence>MKSRHKDRTINTYRLGGTWTEEIIRAMQKRHSNRRQFLAAATGLAGSLALPARSVAADPIGAVTALSGVATADRSGNSVALSVGAGLMERDLVKTGGQSFLAMLLGDETALRLGADAELLIDEYLAGVKGTFDLSGGAMVFDRPEDAPKTATTIRSVFGQLGVRGTRFFAGPNRDVFAVFVERGELAVTAAGATQTLRSGDGVDIRAPGAPASSVTQWPQDRINEAFASVAPS</sequence>
<dbReference type="Pfam" id="PF04773">
    <property type="entry name" value="FecR"/>
    <property type="match status" value="1"/>
</dbReference>
<dbReference type="Gene3D" id="2.60.120.1440">
    <property type="match status" value="1"/>
</dbReference>
<name>A0ABT4VTR5_9HYPH</name>
<dbReference type="EMBL" id="JAPJZH010000018">
    <property type="protein sequence ID" value="MDA4848105.1"/>
    <property type="molecule type" value="Genomic_DNA"/>
</dbReference>
<dbReference type="InterPro" id="IPR006311">
    <property type="entry name" value="TAT_signal"/>
</dbReference>
<accession>A0ABT4VTR5</accession>
<feature type="domain" description="FecR protein" evidence="1">
    <location>
        <begin position="92"/>
        <end position="185"/>
    </location>
</feature>
<gene>
    <name evidence="2" type="ORF">OOZ53_22295</name>
</gene>
<evidence type="ECO:0000313" key="2">
    <source>
        <dbReference type="EMBL" id="MDA4848105.1"/>
    </source>
</evidence>
<comment type="caution">
    <text evidence="2">The sequence shown here is derived from an EMBL/GenBank/DDBJ whole genome shotgun (WGS) entry which is preliminary data.</text>
</comment>
<protein>
    <submittedName>
        <fullName evidence="2">FecR domain-containing protein</fullName>
    </submittedName>
</protein>
<keyword evidence="3" id="KW-1185">Reference proteome</keyword>
<evidence type="ECO:0000313" key="3">
    <source>
        <dbReference type="Proteomes" id="UP001148313"/>
    </source>
</evidence>
<dbReference type="PANTHER" id="PTHR38731:SF3">
    <property type="entry name" value="BLL6125 PROTEIN"/>
    <property type="match status" value="1"/>
</dbReference>
<evidence type="ECO:0000259" key="1">
    <source>
        <dbReference type="Pfam" id="PF04773"/>
    </source>
</evidence>
<dbReference type="PANTHER" id="PTHR38731">
    <property type="entry name" value="LIPL45-RELATED LIPOPROTEIN-RELATED"/>
    <property type="match status" value="1"/>
</dbReference>
<dbReference type="Proteomes" id="UP001148313">
    <property type="component" value="Unassembled WGS sequence"/>
</dbReference>